<dbReference type="InterPro" id="IPR010982">
    <property type="entry name" value="Lambda_DNA-bd_dom_sf"/>
</dbReference>
<dbReference type="InterPro" id="IPR028082">
    <property type="entry name" value="Peripla_BP_I"/>
</dbReference>
<dbReference type="SUPFAM" id="SSF53822">
    <property type="entry name" value="Periplasmic binding protein-like I"/>
    <property type="match status" value="1"/>
</dbReference>
<dbReference type="Gene3D" id="3.40.50.2300">
    <property type="match status" value="2"/>
</dbReference>
<dbReference type="EMBL" id="SNXX01000003">
    <property type="protein sequence ID" value="TDQ01716.1"/>
    <property type="molecule type" value="Genomic_DNA"/>
</dbReference>
<dbReference type="Proteomes" id="UP000295176">
    <property type="component" value="Unassembled WGS sequence"/>
</dbReference>
<name>A0A4R6SK08_9FIRM</name>
<dbReference type="CDD" id="cd06267">
    <property type="entry name" value="PBP1_LacI_sugar_binding-like"/>
    <property type="match status" value="1"/>
</dbReference>
<dbReference type="GO" id="GO:0000976">
    <property type="term" value="F:transcription cis-regulatory region binding"/>
    <property type="evidence" value="ECO:0007669"/>
    <property type="project" value="TreeGrafter"/>
</dbReference>
<dbReference type="SMART" id="SM00354">
    <property type="entry name" value="HTH_LACI"/>
    <property type="match status" value="1"/>
</dbReference>
<dbReference type="SUPFAM" id="SSF47413">
    <property type="entry name" value="lambda repressor-like DNA-binding domains"/>
    <property type="match status" value="1"/>
</dbReference>
<dbReference type="Gene3D" id="1.10.260.40">
    <property type="entry name" value="lambda repressor-like DNA-binding domains"/>
    <property type="match status" value="1"/>
</dbReference>
<dbReference type="InterPro" id="IPR000843">
    <property type="entry name" value="HTH_LacI"/>
</dbReference>
<dbReference type="RefSeq" id="WP_133529739.1">
    <property type="nucleotide sequence ID" value="NZ_SNXX01000003.1"/>
</dbReference>
<dbReference type="PROSITE" id="PS50932">
    <property type="entry name" value="HTH_LACI_2"/>
    <property type="match status" value="1"/>
</dbReference>
<keyword evidence="2" id="KW-0238">DNA-binding</keyword>
<dbReference type="AlphaFoldDB" id="A0A4R6SK08"/>
<dbReference type="PANTHER" id="PTHR30146">
    <property type="entry name" value="LACI-RELATED TRANSCRIPTIONAL REPRESSOR"/>
    <property type="match status" value="1"/>
</dbReference>
<dbReference type="Pfam" id="PF13377">
    <property type="entry name" value="Peripla_BP_3"/>
    <property type="match status" value="1"/>
</dbReference>
<dbReference type="PANTHER" id="PTHR30146:SF109">
    <property type="entry name" value="HTH-TYPE TRANSCRIPTIONAL REGULATOR GALS"/>
    <property type="match status" value="1"/>
</dbReference>
<gene>
    <name evidence="5" type="ORF">C7957_103122</name>
</gene>
<evidence type="ECO:0000313" key="5">
    <source>
        <dbReference type="EMBL" id="TDQ01716.1"/>
    </source>
</evidence>
<keyword evidence="1" id="KW-0805">Transcription regulation</keyword>
<organism evidence="5 6">
    <name type="scientific">Halanaerobium saccharolyticum</name>
    <dbReference type="NCBI Taxonomy" id="43595"/>
    <lineage>
        <taxon>Bacteria</taxon>
        <taxon>Bacillati</taxon>
        <taxon>Bacillota</taxon>
        <taxon>Clostridia</taxon>
        <taxon>Halanaerobiales</taxon>
        <taxon>Halanaerobiaceae</taxon>
        <taxon>Halanaerobium</taxon>
    </lineage>
</organism>
<sequence length="346" mass="38865">MATTLKDIAKKLGVSTTAVSKALNDHDDIGDELKLEVRRVARELNYSPNSIARKLVSRKSRTLGVFMLSRQNKSEVDHMGYTFLHGIINEANLYNYDIVLFTTNSDFLEEKSYLDLCRERQVEGVIFTGLHLGDPHIEELKNSEIPVTVIDTELEGANNLFVTSDNHFGMKKGLEYLYRLGHRQIALISGHKGAAVTKERFNSYQEFMQEKGIFEKDLVFNADYTQNGGFEAGEEIAVLENPPTAILSMSDLMAIGAMEALESHGFIIPEDISIVGYDNIDITTFTRPPLTSIDQDGYDMGRSSVQITLNKLGEEVNFFEDAEKIGDNKIVIKPKLVIRDSCKRLK</sequence>
<proteinExistence type="predicted"/>
<evidence type="ECO:0000259" key="4">
    <source>
        <dbReference type="PROSITE" id="PS50932"/>
    </source>
</evidence>
<dbReference type="Pfam" id="PF00356">
    <property type="entry name" value="LacI"/>
    <property type="match status" value="1"/>
</dbReference>
<comment type="caution">
    <text evidence="5">The sequence shown here is derived from an EMBL/GenBank/DDBJ whole genome shotgun (WGS) entry which is preliminary data.</text>
</comment>
<evidence type="ECO:0000256" key="2">
    <source>
        <dbReference type="ARBA" id="ARBA00023125"/>
    </source>
</evidence>
<feature type="domain" description="HTH lacI-type" evidence="4">
    <location>
        <begin position="3"/>
        <end position="57"/>
    </location>
</feature>
<dbReference type="CDD" id="cd01392">
    <property type="entry name" value="HTH_LacI"/>
    <property type="match status" value="1"/>
</dbReference>
<evidence type="ECO:0000313" key="6">
    <source>
        <dbReference type="Proteomes" id="UP000295176"/>
    </source>
</evidence>
<evidence type="ECO:0000256" key="1">
    <source>
        <dbReference type="ARBA" id="ARBA00023015"/>
    </source>
</evidence>
<protein>
    <submittedName>
        <fullName evidence="5">LacI family transcriptional regulator</fullName>
    </submittedName>
</protein>
<dbReference type="GO" id="GO:0003700">
    <property type="term" value="F:DNA-binding transcription factor activity"/>
    <property type="evidence" value="ECO:0007669"/>
    <property type="project" value="TreeGrafter"/>
</dbReference>
<evidence type="ECO:0000256" key="3">
    <source>
        <dbReference type="ARBA" id="ARBA00023163"/>
    </source>
</evidence>
<keyword evidence="3" id="KW-0804">Transcription</keyword>
<reference evidence="5 6" key="1">
    <citation type="submission" date="2019-03" db="EMBL/GenBank/DDBJ databases">
        <title>Subsurface microbial communities from deep shales in Ohio and West Virginia, USA.</title>
        <authorList>
            <person name="Wrighton K."/>
        </authorList>
    </citation>
    <scope>NUCLEOTIDE SEQUENCE [LARGE SCALE GENOMIC DNA]</scope>
    <source>
        <strain evidence="5 6">MSL 7</strain>
    </source>
</reference>
<accession>A0A4R6SK08</accession>
<dbReference type="InterPro" id="IPR046335">
    <property type="entry name" value="LacI/GalR-like_sensor"/>
</dbReference>